<accession>A0ABY3CG80</accession>
<dbReference type="PANTHER" id="PTHR35147:SF3">
    <property type="entry name" value="CHEMORECEPTOR GLUTAMINE DEAMIDASE CHED 1-RELATED"/>
    <property type="match status" value="1"/>
</dbReference>
<evidence type="ECO:0000256" key="1">
    <source>
        <dbReference type="ARBA" id="ARBA00022500"/>
    </source>
</evidence>
<name>A0ABY3CG80_9GAMM</name>
<dbReference type="InterPro" id="IPR038592">
    <property type="entry name" value="CheD-like_sf"/>
</dbReference>
<dbReference type="Pfam" id="PF03975">
    <property type="entry name" value="CheD"/>
    <property type="match status" value="1"/>
</dbReference>
<comment type="function">
    <text evidence="3">Probably deamidates glutamine residues to glutamate on methyl-accepting chemotaxis receptors (MCPs), playing an important role in chemotaxis.</text>
</comment>
<proteinExistence type="inferred from homology"/>
<dbReference type="InterPro" id="IPR005659">
    <property type="entry name" value="Chemorcpt_Glu_NH3ase_CheD"/>
</dbReference>
<gene>
    <name evidence="3" type="primary">cheD</name>
    <name evidence="4" type="ORF">EKO24_002430</name>
</gene>
<dbReference type="Gene3D" id="3.30.1330.200">
    <property type="match status" value="1"/>
</dbReference>
<keyword evidence="2 3" id="KW-0378">Hydrolase</keyword>
<evidence type="ECO:0000313" key="5">
    <source>
        <dbReference type="Proteomes" id="UP000733744"/>
    </source>
</evidence>
<dbReference type="EC" id="3.5.1.44" evidence="3"/>
<dbReference type="SUPFAM" id="SSF64438">
    <property type="entry name" value="CNF1/YfiH-like putative cysteine hydrolases"/>
    <property type="match status" value="1"/>
</dbReference>
<comment type="similarity">
    <text evidence="3">Belongs to the CheD family.</text>
</comment>
<keyword evidence="1 3" id="KW-0145">Chemotaxis</keyword>
<protein>
    <recommendedName>
        <fullName evidence="3">Probable chemoreceptor glutamine deamidase CheD</fullName>
        <ecNumber evidence="3">3.5.1.44</ecNumber>
    </recommendedName>
</protein>
<evidence type="ECO:0000256" key="2">
    <source>
        <dbReference type="ARBA" id="ARBA00022801"/>
    </source>
</evidence>
<comment type="caution">
    <text evidence="4">The sequence shown here is derived from an EMBL/GenBank/DDBJ whole genome shotgun (WGS) entry which is preliminary data.</text>
</comment>
<dbReference type="CDD" id="cd16352">
    <property type="entry name" value="CheD"/>
    <property type="match status" value="1"/>
</dbReference>
<organism evidence="4 5">
    <name type="scientific">Candidatus Methylobacter oryzae</name>
    <dbReference type="NCBI Taxonomy" id="2497749"/>
    <lineage>
        <taxon>Bacteria</taxon>
        <taxon>Pseudomonadati</taxon>
        <taxon>Pseudomonadota</taxon>
        <taxon>Gammaproteobacteria</taxon>
        <taxon>Methylococcales</taxon>
        <taxon>Methylococcaceae</taxon>
        <taxon>Methylobacter</taxon>
    </lineage>
</organism>
<dbReference type="EMBL" id="RYFG02000010">
    <property type="protein sequence ID" value="TRX02645.1"/>
    <property type="molecule type" value="Genomic_DNA"/>
</dbReference>
<evidence type="ECO:0000256" key="3">
    <source>
        <dbReference type="HAMAP-Rule" id="MF_01440"/>
    </source>
</evidence>
<keyword evidence="5" id="KW-1185">Reference proteome</keyword>
<reference evidence="4 5" key="1">
    <citation type="journal article" date="2019" name="Antonie Van Leeuwenhoek">
        <title>Description of 'Ca. Methylobacter oryzae' KRF1, a novel species from the environmentally important Methylobacter clade 2.</title>
        <authorList>
            <person name="Khatri K."/>
            <person name="Mohite J.A."/>
            <person name="Pandit P.S."/>
            <person name="Bahulikar R."/>
            <person name="Rahalkar M.C."/>
        </authorList>
    </citation>
    <scope>NUCLEOTIDE SEQUENCE [LARGE SCALE GENOMIC DNA]</scope>
    <source>
        <strain evidence="4 5">KRF1</strain>
    </source>
</reference>
<dbReference type="PANTHER" id="PTHR35147">
    <property type="entry name" value="CHEMORECEPTOR GLUTAMINE DEAMIDASE CHED-RELATED"/>
    <property type="match status" value="1"/>
</dbReference>
<dbReference type="InterPro" id="IPR011324">
    <property type="entry name" value="Cytotoxic_necrot_fac-like_cat"/>
</dbReference>
<comment type="catalytic activity">
    <reaction evidence="3">
        <text>L-glutaminyl-[protein] + H2O = L-glutamyl-[protein] + NH4(+)</text>
        <dbReference type="Rhea" id="RHEA:16441"/>
        <dbReference type="Rhea" id="RHEA-COMP:10207"/>
        <dbReference type="Rhea" id="RHEA-COMP:10208"/>
        <dbReference type="ChEBI" id="CHEBI:15377"/>
        <dbReference type="ChEBI" id="CHEBI:28938"/>
        <dbReference type="ChEBI" id="CHEBI:29973"/>
        <dbReference type="ChEBI" id="CHEBI:30011"/>
        <dbReference type="EC" id="3.5.1.44"/>
    </reaction>
</comment>
<dbReference type="Proteomes" id="UP000733744">
    <property type="component" value="Unassembled WGS sequence"/>
</dbReference>
<dbReference type="HAMAP" id="MF_01440">
    <property type="entry name" value="CheD"/>
    <property type="match status" value="1"/>
</dbReference>
<evidence type="ECO:0000313" key="4">
    <source>
        <dbReference type="EMBL" id="TRX02645.1"/>
    </source>
</evidence>
<dbReference type="RefSeq" id="WP_127027113.1">
    <property type="nucleotide sequence ID" value="NZ_RYFG02000010.1"/>
</dbReference>
<sequence>MKKPLNPLEIFLHPGDYYFAGRDTRISTVVGSCIAMTFWHPQLLVGGMCHYMLPKRSYEHNKTASARDGLYASGAVALLLEEIGFIGTSYKEYQVKLFGGGNMFPVAHKRINAMNRIGARNVQAARQLVQQHGFSCVGEHLGGIGHRSVSFEVWSGKVQVKHANILLVDELKPLDRRLG</sequence>